<dbReference type="InterPro" id="IPR004445">
    <property type="entry name" value="GltS"/>
</dbReference>
<feature type="transmembrane region" description="Helical" evidence="1">
    <location>
        <begin position="130"/>
        <end position="151"/>
    </location>
</feature>
<reference evidence="3" key="1">
    <citation type="journal article" date="2019" name="Int. J. Syst. Evol. Microbiol.">
        <title>The Global Catalogue of Microorganisms (GCM) 10K type strain sequencing project: providing services to taxonomists for standard genome sequencing and annotation.</title>
        <authorList>
            <consortium name="The Broad Institute Genomics Platform"/>
            <consortium name="The Broad Institute Genome Sequencing Center for Infectious Disease"/>
            <person name="Wu L."/>
            <person name="Ma J."/>
        </authorList>
    </citation>
    <scope>NUCLEOTIDE SEQUENCE [LARGE SCALE GENOMIC DNA]</scope>
    <source>
        <strain evidence="3">JCM 1490</strain>
    </source>
</reference>
<feature type="transmembrane region" description="Helical" evidence="1">
    <location>
        <begin position="388"/>
        <end position="410"/>
    </location>
</feature>
<evidence type="ECO:0000313" key="2">
    <source>
        <dbReference type="EMBL" id="MFC7404622.1"/>
    </source>
</evidence>
<keyword evidence="1" id="KW-1133">Transmembrane helix</keyword>
<feature type="transmembrane region" description="Helical" evidence="1">
    <location>
        <begin position="416"/>
        <end position="437"/>
    </location>
</feature>
<feature type="transmembrane region" description="Helical" evidence="1">
    <location>
        <begin position="6"/>
        <end position="25"/>
    </location>
</feature>
<keyword evidence="1" id="KW-0472">Membrane</keyword>
<dbReference type="PANTHER" id="PTHR36178:SF1">
    <property type="entry name" value="SODIUM_GLUTAMATE SYMPORTER"/>
    <property type="match status" value="1"/>
</dbReference>
<accession>A0ABW2Q7M6</accession>
<protein>
    <submittedName>
        <fullName evidence="2">Sodium/glutamate symporter</fullName>
    </submittedName>
</protein>
<feature type="transmembrane region" description="Helical" evidence="1">
    <location>
        <begin position="32"/>
        <end position="52"/>
    </location>
</feature>
<keyword evidence="1" id="KW-0812">Transmembrane</keyword>
<dbReference type="EMBL" id="JBHTCQ010000001">
    <property type="protein sequence ID" value="MFC7404622.1"/>
    <property type="molecule type" value="Genomic_DNA"/>
</dbReference>
<feature type="transmembrane region" description="Helical" evidence="1">
    <location>
        <begin position="356"/>
        <end position="376"/>
    </location>
</feature>
<feature type="transmembrane region" description="Helical" evidence="1">
    <location>
        <begin position="260"/>
        <end position="279"/>
    </location>
</feature>
<dbReference type="RefSeq" id="WP_382392193.1">
    <property type="nucleotide sequence ID" value="NZ_JBHTCQ010000001.1"/>
</dbReference>
<evidence type="ECO:0000256" key="1">
    <source>
        <dbReference type="SAM" id="Phobius"/>
    </source>
</evidence>
<comment type="caution">
    <text evidence="2">The sequence shown here is derived from an EMBL/GenBank/DDBJ whole genome shotgun (WGS) entry which is preliminary data.</text>
</comment>
<gene>
    <name evidence="2" type="ORF">ACFQQL_05835</name>
</gene>
<organism evidence="2 3">
    <name type="scientific">Georgenia alba</name>
    <dbReference type="NCBI Taxonomy" id="2233858"/>
    <lineage>
        <taxon>Bacteria</taxon>
        <taxon>Bacillati</taxon>
        <taxon>Actinomycetota</taxon>
        <taxon>Actinomycetes</taxon>
        <taxon>Micrococcales</taxon>
        <taxon>Bogoriellaceae</taxon>
        <taxon>Georgenia</taxon>
    </lineage>
</organism>
<name>A0ABW2Q7M6_9MICO</name>
<feature type="transmembrane region" description="Helical" evidence="1">
    <location>
        <begin position="94"/>
        <end position="124"/>
    </location>
</feature>
<proteinExistence type="predicted"/>
<dbReference type="Proteomes" id="UP001596455">
    <property type="component" value="Unassembled WGS sequence"/>
</dbReference>
<dbReference type="PANTHER" id="PTHR36178">
    <property type="entry name" value="SLR0625 PROTEIN"/>
    <property type="match status" value="1"/>
</dbReference>
<sequence>MEFSPWSLLVDAGLIGVLLVVGTLVRATVRPIQALMIPASVIAGVLGLALGPNGLGWLPFSDQVGTYSSVLIVVVFACLALTDDFDLRKIGRSIAGFAGYGVLMYAAQVAVGTLLGLLLLGPLFGTPDGFGLLLFAGWAGGFGSAAAMGTVFADAGWAEAQSLAFTSATVGLLIGIVGGIVQSKIGAARGFAQEFAGVTSIPRDMRTGVLAADSGRPAIGTHTFSAGSIESLSFQGAVVLAISAGAYGVNELLVQVLPDVAFPLFSIAFLIGLALRALLSVTNTRRLVDGESLRSISGTATDVLVVCGIASIVPSLVAGHWLALVILFAVGLALCLALGIGLAPRMVGENWFEKQIFTWGWATGSVSTGIALLRIVDPRMRSRTLEDFAIAYLPVLPVEVTAVTFTPVLVIAGGAWAVAGIWGAIAVVALAVPLLLLRGSRTRTFAG</sequence>
<feature type="transmembrane region" description="Helical" evidence="1">
    <location>
        <begin position="321"/>
        <end position="344"/>
    </location>
</feature>
<feature type="transmembrane region" description="Helical" evidence="1">
    <location>
        <begin position="64"/>
        <end position="82"/>
    </location>
</feature>
<feature type="transmembrane region" description="Helical" evidence="1">
    <location>
        <begin position="163"/>
        <end position="181"/>
    </location>
</feature>
<evidence type="ECO:0000313" key="3">
    <source>
        <dbReference type="Proteomes" id="UP001596455"/>
    </source>
</evidence>
<keyword evidence="3" id="KW-1185">Reference proteome</keyword>